<feature type="domain" description="DUF676" evidence="1">
    <location>
        <begin position="62"/>
        <end position="309"/>
    </location>
</feature>
<dbReference type="Gene3D" id="3.40.50.1820">
    <property type="entry name" value="alpha/beta hydrolase"/>
    <property type="match status" value="1"/>
</dbReference>
<dbReference type="InterPro" id="IPR044294">
    <property type="entry name" value="Lipase-like"/>
</dbReference>
<name>A0A1E7FGN4_9STRA</name>
<keyword evidence="3" id="KW-1185">Reference proteome</keyword>
<organism evidence="2 3">
    <name type="scientific">Fragilariopsis cylindrus CCMP1102</name>
    <dbReference type="NCBI Taxonomy" id="635003"/>
    <lineage>
        <taxon>Eukaryota</taxon>
        <taxon>Sar</taxon>
        <taxon>Stramenopiles</taxon>
        <taxon>Ochrophyta</taxon>
        <taxon>Bacillariophyta</taxon>
        <taxon>Bacillariophyceae</taxon>
        <taxon>Bacillariophycidae</taxon>
        <taxon>Bacillariales</taxon>
        <taxon>Bacillariaceae</taxon>
        <taxon>Fragilariopsis</taxon>
    </lineage>
</organism>
<dbReference type="OrthoDB" id="273452at2759"/>
<dbReference type="InParanoid" id="A0A1E7FGN4"/>
<sequence>MIRPIVGLLPKTRKSAPQRMTRRILLRFLFLIVTLVVTVSTATAAESIAEQQCSSKNKTTNNYYHLVVLVHGYLGSDREQDYLSEALIEKSKKSIQELLLSNSNSYNKNDIEDGSCINQNQNKHQFVILSSKANVNNSTDGIAKGGERLAVEISAWIQQYTADIQEHSSSNSNSNSNSNSTETIVTLSLIGNSLGGLYSRYALAELYYNTKSFDKILPLIFGTTSSPHLGVSQETFIELPKWVEPYVATVMQQQSMDDLFSSNNSTVVMDMCRRPHSDDEDDNNNRDYLHPLQQFQKRIVVANAYNTDFLVSVSSGAFLSSNSNSVHYHQDPDYDDTTCTTCTTGTGTGTDELGWHKIFVDTRDVLPSWLQLSTPELVRQVSYTSNELQAQFKRYGTLLPIAHPLNMANAKTDLYRQLTKAGQPIMDALAELLIIDMIELSEKHSESQEQQQQQ</sequence>
<proteinExistence type="predicted"/>
<evidence type="ECO:0000259" key="1">
    <source>
        <dbReference type="Pfam" id="PF05057"/>
    </source>
</evidence>
<evidence type="ECO:0000313" key="2">
    <source>
        <dbReference type="EMBL" id="OEU17294.1"/>
    </source>
</evidence>
<dbReference type="PANTHER" id="PTHR12482">
    <property type="entry name" value="LIPASE ROG1-RELATED-RELATED"/>
    <property type="match status" value="1"/>
</dbReference>
<accession>A0A1E7FGN4</accession>
<dbReference type="KEGG" id="fcy:FRACYDRAFT_237703"/>
<dbReference type="AlphaFoldDB" id="A0A1E7FGN4"/>
<dbReference type="EMBL" id="KV784357">
    <property type="protein sequence ID" value="OEU17294.1"/>
    <property type="molecule type" value="Genomic_DNA"/>
</dbReference>
<dbReference type="InterPro" id="IPR007751">
    <property type="entry name" value="DUF676_lipase-like"/>
</dbReference>
<dbReference type="Pfam" id="PF05057">
    <property type="entry name" value="DUF676"/>
    <property type="match status" value="1"/>
</dbReference>
<gene>
    <name evidence="2" type="ORF">FRACYDRAFT_237703</name>
</gene>
<dbReference type="PANTHER" id="PTHR12482:SF62">
    <property type="entry name" value="LIPASE ROG1-RELATED"/>
    <property type="match status" value="1"/>
</dbReference>
<reference evidence="2 3" key="1">
    <citation type="submission" date="2016-09" db="EMBL/GenBank/DDBJ databases">
        <title>Extensive genetic diversity and differential bi-allelic expression allows diatom success in the polar Southern Ocean.</title>
        <authorList>
            <consortium name="DOE Joint Genome Institute"/>
            <person name="Mock T."/>
            <person name="Otillar R.P."/>
            <person name="Strauss J."/>
            <person name="Dupont C."/>
            <person name="Frickenhaus S."/>
            <person name="Maumus F."/>
            <person name="Mcmullan M."/>
            <person name="Sanges R."/>
            <person name="Schmutz J."/>
            <person name="Toseland A."/>
            <person name="Valas R."/>
            <person name="Veluchamy A."/>
            <person name="Ward B.J."/>
            <person name="Allen A."/>
            <person name="Barry K."/>
            <person name="Falciatore A."/>
            <person name="Ferrante M."/>
            <person name="Fortunato A.E."/>
            <person name="Gloeckner G."/>
            <person name="Gruber A."/>
            <person name="Hipkin R."/>
            <person name="Janech M."/>
            <person name="Kroth P."/>
            <person name="Leese F."/>
            <person name="Lindquist E."/>
            <person name="Lyon B.R."/>
            <person name="Martin J."/>
            <person name="Mayer C."/>
            <person name="Parker M."/>
            <person name="Quesneville H."/>
            <person name="Raymond J."/>
            <person name="Uhlig C."/>
            <person name="Valentin K.U."/>
            <person name="Worden A.Z."/>
            <person name="Armbrust E.V."/>
            <person name="Bowler C."/>
            <person name="Green B."/>
            <person name="Moulton V."/>
            <person name="Van Oosterhout C."/>
            <person name="Grigoriev I."/>
        </authorList>
    </citation>
    <scope>NUCLEOTIDE SEQUENCE [LARGE SCALE GENOMIC DNA]</scope>
    <source>
        <strain evidence="2 3">CCMP1102</strain>
    </source>
</reference>
<dbReference type="SUPFAM" id="SSF53474">
    <property type="entry name" value="alpha/beta-Hydrolases"/>
    <property type="match status" value="1"/>
</dbReference>
<protein>
    <recommendedName>
        <fullName evidence="1">DUF676 domain-containing protein</fullName>
    </recommendedName>
</protein>
<dbReference type="Proteomes" id="UP000095751">
    <property type="component" value="Unassembled WGS sequence"/>
</dbReference>
<dbReference type="InterPro" id="IPR029058">
    <property type="entry name" value="AB_hydrolase_fold"/>
</dbReference>
<evidence type="ECO:0000313" key="3">
    <source>
        <dbReference type="Proteomes" id="UP000095751"/>
    </source>
</evidence>